<reference evidence="1 2" key="1">
    <citation type="submission" date="2017-03" db="EMBL/GenBank/DDBJ databases">
        <title>Genome of the blue death feigning beetle - Asbolus verrucosus.</title>
        <authorList>
            <person name="Rider S.D."/>
        </authorList>
    </citation>
    <scope>NUCLEOTIDE SEQUENCE [LARGE SCALE GENOMIC DNA]</scope>
    <source>
        <strain evidence="1">Butters</strain>
        <tissue evidence="1">Head and leg muscle</tissue>
    </source>
</reference>
<dbReference type="AlphaFoldDB" id="A0A482VHM4"/>
<sequence length="146" mass="17538">MDKKLNFNKHIQNIKKKAYGIKSYLYPLLNKHSKLDVTTKINIYKSIIRPTFTYAAEVWMQASRTQLRQLQILQNKTLRQCLDAPYYMTNEQIHKDTKTPTIEEHINKIATRTYEKMEDHPNKTIRDAINYDKNQMKRRKRPRNAL</sequence>
<organism evidence="1 2">
    <name type="scientific">Asbolus verrucosus</name>
    <name type="common">Desert ironclad beetle</name>
    <dbReference type="NCBI Taxonomy" id="1661398"/>
    <lineage>
        <taxon>Eukaryota</taxon>
        <taxon>Metazoa</taxon>
        <taxon>Ecdysozoa</taxon>
        <taxon>Arthropoda</taxon>
        <taxon>Hexapoda</taxon>
        <taxon>Insecta</taxon>
        <taxon>Pterygota</taxon>
        <taxon>Neoptera</taxon>
        <taxon>Endopterygota</taxon>
        <taxon>Coleoptera</taxon>
        <taxon>Polyphaga</taxon>
        <taxon>Cucujiformia</taxon>
        <taxon>Tenebrionidae</taxon>
        <taxon>Pimeliinae</taxon>
        <taxon>Asbolus</taxon>
    </lineage>
</organism>
<accession>A0A482VHM4</accession>
<protein>
    <submittedName>
        <fullName evidence="1">Uncharacterized protein</fullName>
    </submittedName>
</protein>
<comment type="caution">
    <text evidence="1">The sequence shown here is derived from an EMBL/GenBank/DDBJ whole genome shotgun (WGS) entry which is preliminary data.</text>
</comment>
<dbReference type="Proteomes" id="UP000292052">
    <property type="component" value="Unassembled WGS sequence"/>
</dbReference>
<gene>
    <name evidence="1" type="ORF">BDFB_014872</name>
</gene>
<dbReference type="OrthoDB" id="6815813at2759"/>
<dbReference type="EMBL" id="QDEB01101172">
    <property type="protein sequence ID" value="RZC31958.1"/>
    <property type="molecule type" value="Genomic_DNA"/>
</dbReference>
<evidence type="ECO:0000313" key="1">
    <source>
        <dbReference type="EMBL" id="RZC31958.1"/>
    </source>
</evidence>
<proteinExistence type="predicted"/>
<evidence type="ECO:0000313" key="2">
    <source>
        <dbReference type="Proteomes" id="UP000292052"/>
    </source>
</evidence>
<name>A0A482VHM4_ASBVE</name>
<keyword evidence="2" id="KW-1185">Reference proteome</keyword>
<dbReference type="STRING" id="1661398.A0A482VHM4"/>